<reference evidence="1 2" key="1">
    <citation type="submission" date="2017-06" db="EMBL/GenBank/DDBJ databases">
        <authorList>
            <person name="Kim H.J."/>
            <person name="Triplett B.A."/>
        </authorList>
    </citation>
    <scope>NUCLEOTIDE SEQUENCE [LARGE SCALE GENOMIC DNA]</scope>
    <source>
        <strain evidence="1 2">SCA</strain>
    </source>
</reference>
<sequence length="68" mass="7774">MRKILIVEDDPIISRGLAKIGQSINHELELIITEYAEKALSYGKICFHLTVCKHLVIYKPDTTKSFID</sequence>
<evidence type="ECO:0008006" key="3">
    <source>
        <dbReference type="Google" id="ProtNLM"/>
    </source>
</evidence>
<dbReference type="Proteomes" id="UP000198304">
    <property type="component" value="Unassembled WGS sequence"/>
</dbReference>
<organism evidence="1 2">
    <name type="scientific">Anaerovirgula multivorans</name>
    <dbReference type="NCBI Taxonomy" id="312168"/>
    <lineage>
        <taxon>Bacteria</taxon>
        <taxon>Bacillati</taxon>
        <taxon>Bacillota</taxon>
        <taxon>Clostridia</taxon>
        <taxon>Peptostreptococcales</taxon>
        <taxon>Natronincolaceae</taxon>
        <taxon>Anaerovirgula</taxon>
    </lineage>
</organism>
<gene>
    <name evidence="1" type="ORF">SAMN05446037_1005130</name>
</gene>
<dbReference type="AlphaFoldDB" id="A0A239CCW1"/>
<evidence type="ECO:0000313" key="1">
    <source>
        <dbReference type="EMBL" id="SNS17809.1"/>
    </source>
</evidence>
<proteinExistence type="predicted"/>
<accession>A0A239CCW1</accession>
<dbReference type="EMBL" id="FZOJ01000005">
    <property type="protein sequence ID" value="SNS17809.1"/>
    <property type="molecule type" value="Genomic_DNA"/>
</dbReference>
<name>A0A239CCW1_9FIRM</name>
<protein>
    <recommendedName>
        <fullName evidence="3">Stage 0 sporulation protein A homolog</fullName>
    </recommendedName>
</protein>
<keyword evidence="2" id="KW-1185">Reference proteome</keyword>
<evidence type="ECO:0000313" key="2">
    <source>
        <dbReference type="Proteomes" id="UP000198304"/>
    </source>
</evidence>